<dbReference type="InterPro" id="IPR023561">
    <property type="entry name" value="Carbonic_anhydrase_a-class"/>
</dbReference>
<dbReference type="Gene3D" id="3.10.200.10">
    <property type="entry name" value="Alpha carbonic anhydrase"/>
    <property type="match status" value="1"/>
</dbReference>
<feature type="chain" id="PRO_5046098731" evidence="2">
    <location>
        <begin position="24"/>
        <end position="322"/>
    </location>
</feature>
<reference evidence="5" key="1">
    <citation type="submission" date="2025-08" db="UniProtKB">
        <authorList>
            <consortium name="RefSeq"/>
        </authorList>
    </citation>
    <scope>IDENTIFICATION</scope>
    <source>
        <tissue evidence="5">Muscle</tissue>
    </source>
</reference>
<name>A0ABM1RZ56_LIMPO</name>
<organism evidence="4 5">
    <name type="scientific">Limulus polyphemus</name>
    <name type="common">Atlantic horseshoe crab</name>
    <dbReference type="NCBI Taxonomy" id="6850"/>
    <lineage>
        <taxon>Eukaryota</taxon>
        <taxon>Metazoa</taxon>
        <taxon>Ecdysozoa</taxon>
        <taxon>Arthropoda</taxon>
        <taxon>Chelicerata</taxon>
        <taxon>Merostomata</taxon>
        <taxon>Xiphosura</taxon>
        <taxon>Limulidae</taxon>
        <taxon>Limulus</taxon>
    </lineage>
</organism>
<dbReference type="SMART" id="SM01057">
    <property type="entry name" value="Carb_anhydrase"/>
    <property type="match status" value="1"/>
</dbReference>
<comment type="similarity">
    <text evidence="1">Belongs to the alpha-carbonic anhydrase family.</text>
</comment>
<keyword evidence="2" id="KW-0732">Signal</keyword>
<proteinExistence type="inferred from homology"/>
<dbReference type="PANTHER" id="PTHR18952:SF208">
    <property type="entry name" value="CARBONIC ANHYDRASE XA-RELATED"/>
    <property type="match status" value="1"/>
</dbReference>
<sequence length="322" mass="36713">MKTRAICISAICQLLLHLEGALSNWEDWWTYDGISGPNFWGLLNPDWKLCDKGRRQSPINMDPSILLFDPQLRPLQMDKLRVSGTIRNTGHSIIFDADTTPEVAVVNVTGGPLSYKYRLQQIHIHYGREDNRGSEHMIGGYAFPAELQIIGYNSDLYPNMTEALRLHKNQGLVGLSALMQSGDLSNAELRIVTSKLDEITFRGQEAKIEHLSFRELLPKTDFYVTYDGSTTLPGCYETVTWIVMNKPIFITKQQLHALRKLKQGDKPTPKAPLADNFRPIQALNHRVVRTNIDFRRPRGTHCPTMFQDLKYRVNSQSWNDGS</sequence>
<evidence type="ECO:0000256" key="1">
    <source>
        <dbReference type="ARBA" id="ARBA00010718"/>
    </source>
</evidence>
<dbReference type="InterPro" id="IPR041878">
    <property type="entry name" value="Alpha_CARP_X/XI"/>
</dbReference>
<dbReference type="Proteomes" id="UP000694941">
    <property type="component" value="Unplaced"/>
</dbReference>
<accession>A0ABM1RZ56</accession>
<dbReference type="SUPFAM" id="SSF51069">
    <property type="entry name" value="Carbonic anhydrase"/>
    <property type="match status" value="1"/>
</dbReference>
<feature type="signal peptide" evidence="2">
    <location>
        <begin position="1"/>
        <end position="23"/>
    </location>
</feature>
<dbReference type="InterPro" id="IPR036398">
    <property type="entry name" value="CA_dom_sf"/>
</dbReference>
<gene>
    <name evidence="5" type="primary">LOC106475285</name>
</gene>
<dbReference type="PROSITE" id="PS51144">
    <property type="entry name" value="ALPHA_CA_2"/>
    <property type="match status" value="1"/>
</dbReference>
<evidence type="ECO:0000313" key="5">
    <source>
        <dbReference type="RefSeq" id="XP_022236661.1"/>
    </source>
</evidence>
<evidence type="ECO:0000259" key="3">
    <source>
        <dbReference type="PROSITE" id="PS51144"/>
    </source>
</evidence>
<keyword evidence="4" id="KW-1185">Reference proteome</keyword>
<dbReference type="Pfam" id="PF00194">
    <property type="entry name" value="Carb_anhydrase"/>
    <property type="match status" value="1"/>
</dbReference>
<dbReference type="RefSeq" id="XP_022236661.1">
    <property type="nucleotide sequence ID" value="XM_022380953.1"/>
</dbReference>
<dbReference type="GeneID" id="106475285"/>
<feature type="domain" description="Alpha-carbonic anhydrase" evidence="3">
    <location>
        <begin position="27"/>
        <end position="292"/>
    </location>
</feature>
<evidence type="ECO:0000256" key="2">
    <source>
        <dbReference type="SAM" id="SignalP"/>
    </source>
</evidence>
<dbReference type="CDD" id="cd03121">
    <property type="entry name" value="alpha_CARP_X_XI_like"/>
    <property type="match status" value="1"/>
</dbReference>
<evidence type="ECO:0000313" key="4">
    <source>
        <dbReference type="Proteomes" id="UP000694941"/>
    </source>
</evidence>
<protein>
    <submittedName>
        <fullName evidence="5">Carbonic anhydrase-related protein 10-like</fullName>
    </submittedName>
</protein>
<dbReference type="InterPro" id="IPR001148">
    <property type="entry name" value="CA_dom"/>
</dbReference>
<dbReference type="PANTHER" id="PTHR18952">
    <property type="entry name" value="CARBONIC ANHYDRASE"/>
    <property type="match status" value="1"/>
</dbReference>